<keyword evidence="3" id="KW-0274">FAD</keyword>
<keyword evidence="4" id="KW-0521">NADP</keyword>
<evidence type="ECO:0000256" key="5">
    <source>
        <dbReference type="ARBA" id="ARBA00023002"/>
    </source>
</evidence>
<keyword evidence="7" id="KW-1185">Reference proteome</keyword>
<evidence type="ECO:0000256" key="1">
    <source>
        <dbReference type="ARBA" id="ARBA00001974"/>
    </source>
</evidence>
<protein>
    <recommendedName>
        <fullName evidence="8">Adrenodoxin-NADP(+) reductase</fullName>
    </recommendedName>
</protein>
<dbReference type="PRINTS" id="PR00368">
    <property type="entry name" value="FADPNR"/>
</dbReference>
<dbReference type="OrthoDB" id="333024at2759"/>
<gene>
    <name evidence="6" type="ORF">BMF94_3047</name>
</gene>
<dbReference type="Proteomes" id="UP000237144">
    <property type="component" value="Unassembled WGS sequence"/>
</dbReference>
<dbReference type="GO" id="GO:0016491">
    <property type="term" value="F:oxidoreductase activity"/>
    <property type="evidence" value="ECO:0007669"/>
    <property type="project" value="UniProtKB-KW"/>
</dbReference>
<evidence type="ECO:0008006" key="8">
    <source>
        <dbReference type="Google" id="ProtNLM"/>
    </source>
</evidence>
<sequence length="622" mass="67279">MPEDAARERVFQRDQKVAPLFSRVMAAHRAQERISWTRIQVSSIESSGNGELHRLVVIVAKSRRSARVGNAPSMRRTSLGLLAKGRTSLLSSKRGLPPSRRLASSLADRHLRVGIVGGGPAGFYAASRLLSLPGSENTRVDLFELLPTPFGLARYGVAPDHPEVKNCEHKFEETARDPRFRFFGNVQIAGSTPSPDPASPDTVSVPNTHPSSLAATVPFDALRDHYDAILLTYGASLDRPLGIPGENTLLNVLSARTFVNFYNGHPYHSSLLAPLVDLSKLDHATIIGQGNVALDVARILLKDVDALREYDVPEPVLAELARSRIRRVDVVGRRGPLQLAATTKELREMLSLPGVGFDVDAGLLDQAAQDVAAHPKMDGARAKKRAIGLLQGGSKSSLAESSRSWSLQFLKSPAELLPTASQEASAPTPLEGMLDSQVVGAVRYVHNELVPSSSSAGSDPSTMSARATAKTTIEPTSLVFKSVGYRSIGLPGLPFDERRGLIPNDQGRIVDPSSSKPNVPLAGLYTSGWLARGPTGVIATTMFDAFATADTIASDLAAIPDGKEKRFSAGEEFLIERWRGGKRVVSWEDWERIDRVERERGKAKGKLREKITSVEAMLDVLP</sequence>
<proteinExistence type="predicted"/>
<dbReference type="InterPro" id="IPR055275">
    <property type="entry name" value="Ferredox_Rdtase"/>
</dbReference>
<evidence type="ECO:0000256" key="2">
    <source>
        <dbReference type="ARBA" id="ARBA00022630"/>
    </source>
</evidence>
<evidence type="ECO:0000313" key="6">
    <source>
        <dbReference type="EMBL" id="POY73877.1"/>
    </source>
</evidence>
<organism evidence="6 7">
    <name type="scientific">Rhodotorula taiwanensis</name>
    <dbReference type="NCBI Taxonomy" id="741276"/>
    <lineage>
        <taxon>Eukaryota</taxon>
        <taxon>Fungi</taxon>
        <taxon>Dikarya</taxon>
        <taxon>Basidiomycota</taxon>
        <taxon>Pucciniomycotina</taxon>
        <taxon>Microbotryomycetes</taxon>
        <taxon>Sporidiobolales</taxon>
        <taxon>Sporidiobolaceae</taxon>
        <taxon>Rhodotorula</taxon>
    </lineage>
</organism>
<dbReference type="SUPFAM" id="SSF51971">
    <property type="entry name" value="Nucleotide-binding domain"/>
    <property type="match status" value="1"/>
</dbReference>
<keyword evidence="2" id="KW-0285">Flavoprotein</keyword>
<evidence type="ECO:0000256" key="4">
    <source>
        <dbReference type="ARBA" id="ARBA00022857"/>
    </source>
</evidence>
<dbReference type="SUPFAM" id="SSF51905">
    <property type="entry name" value="FAD/NAD(P)-binding domain"/>
    <property type="match status" value="1"/>
</dbReference>
<comment type="cofactor">
    <cofactor evidence="1">
        <name>FAD</name>
        <dbReference type="ChEBI" id="CHEBI:57692"/>
    </cofactor>
</comment>
<dbReference type="InterPro" id="IPR036188">
    <property type="entry name" value="FAD/NAD-bd_sf"/>
</dbReference>
<evidence type="ECO:0000256" key="3">
    <source>
        <dbReference type="ARBA" id="ARBA00022827"/>
    </source>
</evidence>
<reference evidence="6 7" key="1">
    <citation type="journal article" date="2018" name="Front. Microbiol.">
        <title>Prospects for Fungal Bioremediation of Acidic Radioactive Waste Sites: Characterization and Genome Sequence of Rhodotorula taiwanensis MD1149.</title>
        <authorList>
            <person name="Tkavc R."/>
            <person name="Matrosova V.Y."/>
            <person name="Grichenko O.E."/>
            <person name="Gostincar C."/>
            <person name="Volpe R.P."/>
            <person name="Klimenkova P."/>
            <person name="Gaidamakova E.K."/>
            <person name="Zhou C.E."/>
            <person name="Stewart B.J."/>
            <person name="Lyman M.G."/>
            <person name="Malfatti S.A."/>
            <person name="Rubinfeld B."/>
            <person name="Courtot M."/>
            <person name="Singh J."/>
            <person name="Dalgard C.L."/>
            <person name="Hamilton T."/>
            <person name="Frey K.G."/>
            <person name="Gunde-Cimerman N."/>
            <person name="Dugan L."/>
            <person name="Daly M.J."/>
        </authorList>
    </citation>
    <scope>NUCLEOTIDE SEQUENCE [LARGE SCALE GENOMIC DNA]</scope>
    <source>
        <strain evidence="6 7">MD1149</strain>
    </source>
</reference>
<dbReference type="Gene3D" id="3.40.50.720">
    <property type="entry name" value="NAD(P)-binding Rossmann-like Domain"/>
    <property type="match status" value="1"/>
</dbReference>
<dbReference type="PANTHER" id="PTHR48467:SF1">
    <property type="entry name" value="GLUTAMATE SYNTHASE 1 [NADH], CHLOROPLASTIC-LIKE"/>
    <property type="match status" value="1"/>
</dbReference>
<dbReference type="Gene3D" id="3.50.50.60">
    <property type="entry name" value="FAD/NAD(P)-binding domain"/>
    <property type="match status" value="1"/>
</dbReference>
<dbReference type="AlphaFoldDB" id="A0A2S5BAU0"/>
<name>A0A2S5BAU0_9BASI</name>
<dbReference type="STRING" id="741276.A0A2S5BAU0"/>
<dbReference type="PANTHER" id="PTHR48467">
    <property type="entry name" value="GLUTAMATE SYNTHASE 1 [NADH], CHLOROPLASTIC-LIKE"/>
    <property type="match status" value="1"/>
</dbReference>
<evidence type="ECO:0000313" key="7">
    <source>
        <dbReference type="Proteomes" id="UP000237144"/>
    </source>
</evidence>
<accession>A0A2S5BAU0</accession>
<keyword evidence="5" id="KW-0560">Oxidoreductase</keyword>
<dbReference type="EMBL" id="PJQD01000033">
    <property type="protein sequence ID" value="POY73877.1"/>
    <property type="molecule type" value="Genomic_DNA"/>
</dbReference>
<comment type="caution">
    <text evidence="6">The sequence shown here is derived from an EMBL/GenBank/DDBJ whole genome shotgun (WGS) entry which is preliminary data.</text>
</comment>